<dbReference type="InterPro" id="IPR006439">
    <property type="entry name" value="HAD-SF_hydro_IA"/>
</dbReference>
<keyword evidence="1" id="KW-0378">Hydrolase</keyword>
<dbReference type="SFLD" id="SFLDG01135">
    <property type="entry name" value="C1.5.6:_HAD__Beta-PGM__Phospha"/>
    <property type="match status" value="1"/>
</dbReference>
<dbReference type="Gene3D" id="1.10.150.240">
    <property type="entry name" value="Putative phosphatase, domain 2"/>
    <property type="match status" value="1"/>
</dbReference>
<dbReference type="InterPro" id="IPR036412">
    <property type="entry name" value="HAD-like_sf"/>
</dbReference>
<dbReference type="RefSeq" id="WP_268610653.1">
    <property type="nucleotide sequence ID" value="NZ_CP113797.1"/>
</dbReference>
<organism evidence="1 2">
    <name type="scientific">Thermocoleostomius sinensis A174</name>
    <dbReference type="NCBI Taxonomy" id="2016057"/>
    <lineage>
        <taxon>Bacteria</taxon>
        <taxon>Bacillati</taxon>
        <taxon>Cyanobacteriota</taxon>
        <taxon>Cyanophyceae</taxon>
        <taxon>Oculatellales</taxon>
        <taxon>Oculatellaceae</taxon>
        <taxon>Thermocoleostomius</taxon>
    </lineage>
</organism>
<evidence type="ECO:0000313" key="1">
    <source>
        <dbReference type="EMBL" id="WAL60693.1"/>
    </source>
</evidence>
<dbReference type="CDD" id="cd07528">
    <property type="entry name" value="HAD_CbbY-like"/>
    <property type="match status" value="1"/>
</dbReference>
<dbReference type="GO" id="GO:0016787">
    <property type="term" value="F:hydrolase activity"/>
    <property type="evidence" value="ECO:0007669"/>
    <property type="project" value="UniProtKB-KW"/>
</dbReference>
<dbReference type="PANTHER" id="PTHR42896">
    <property type="entry name" value="XYLULOSE-1,5-BISPHOSPHATE (XUBP) PHOSPHATASE"/>
    <property type="match status" value="1"/>
</dbReference>
<dbReference type="PANTHER" id="PTHR42896:SF2">
    <property type="entry name" value="CBBY-LIKE PROTEIN"/>
    <property type="match status" value="1"/>
</dbReference>
<dbReference type="SFLD" id="SFLDF00035">
    <property type="entry name" value="phosphoglycolate_phosphatase"/>
    <property type="match status" value="1"/>
</dbReference>
<dbReference type="Pfam" id="PF00702">
    <property type="entry name" value="Hydrolase"/>
    <property type="match status" value="1"/>
</dbReference>
<dbReference type="Gene3D" id="3.40.50.1000">
    <property type="entry name" value="HAD superfamily/HAD-like"/>
    <property type="match status" value="1"/>
</dbReference>
<proteinExistence type="predicted"/>
<dbReference type="SFLD" id="SFLDG01129">
    <property type="entry name" value="C1.5:_HAD__Beta-PGM__Phosphata"/>
    <property type="match status" value="1"/>
</dbReference>
<dbReference type="InterPro" id="IPR023214">
    <property type="entry name" value="HAD_sf"/>
</dbReference>
<gene>
    <name evidence="1" type="ORF">OXH18_01460</name>
</gene>
<dbReference type="NCBIfam" id="TIGR01509">
    <property type="entry name" value="HAD-SF-IA-v3"/>
    <property type="match status" value="1"/>
</dbReference>
<evidence type="ECO:0000313" key="2">
    <source>
        <dbReference type="Proteomes" id="UP001163152"/>
    </source>
</evidence>
<dbReference type="InterPro" id="IPR044999">
    <property type="entry name" value="CbbY-like"/>
</dbReference>
<protein>
    <submittedName>
        <fullName evidence="1">HAD family hydrolase</fullName>
    </submittedName>
</protein>
<sequence length="265" mass="28973">MPHLQALIFDVDGTLAETERDGHRVAFNRAFAEAGLPWEWSIELYGDLLEVAGGKERIQFYLDCVSAAPIQSPTQSNVVLPRSGGDRIRWITALHTAKISHYKQLLREGIIPPRPGVQRLLQQARSQGVQLAIATTSAPDNAIALLETAFAPNAPSWFEVIAAGDIVPAKKPAPDIYYYVLQALNLEPQHCLVIEDSPQGLQAALKAGLKTVVTVNNYTRHHDFSGAALVLDHLGEPDCPFEVIAGNAGDFTYFDVALAEWLLSQ</sequence>
<dbReference type="KEGG" id="tsin:OXH18_01460"/>
<dbReference type="AlphaFoldDB" id="A0A9E9C8V2"/>
<dbReference type="Proteomes" id="UP001163152">
    <property type="component" value="Chromosome"/>
</dbReference>
<dbReference type="SFLD" id="SFLDS00003">
    <property type="entry name" value="Haloacid_Dehalogenase"/>
    <property type="match status" value="1"/>
</dbReference>
<keyword evidence="2" id="KW-1185">Reference proteome</keyword>
<dbReference type="SUPFAM" id="SSF56784">
    <property type="entry name" value="HAD-like"/>
    <property type="match status" value="1"/>
</dbReference>
<reference evidence="1" key="1">
    <citation type="submission" date="2022-12" db="EMBL/GenBank/DDBJ databases">
        <title>Polyphasic identification of a Novel Hot-Spring Cyanobacterium Ocullathermofonsia sinensis gen nov. sp. nov. and Genomic Insights on its Adaptations to the Thermal Habitat.</title>
        <authorList>
            <person name="Daroch M."/>
            <person name="Tang J."/>
            <person name="Jiang Y."/>
        </authorList>
    </citation>
    <scope>NUCLEOTIDE SEQUENCE</scope>
    <source>
        <strain evidence="1">PKUAC-SCTA174</strain>
    </source>
</reference>
<dbReference type="InterPro" id="IPR023198">
    <property type="entry name" value="PGP-like_dom2"/>
</dbReference>
<dbReference type="EMBL" id="CP113797">
    <property type="protein sequence ID" value="WAL60693.1"/>
    <property type="molecule type" value="Genomic_DNA"/>
</dbReference>
<accession>A0A9E9C8V2</accession>
<name>A0A9E9C8V2_9CYAN</name>